<evidence type="ECO:0000259" key="7">
    <source>
        <dbReference type="Pfam" id="PF14322"/>
    </source>
</evidence>
<comment type="similarity">
    <text evidence="2">Belongs to the SusD family.</text>
</comment>
<evidence type="ECO:0000313" key="9">
    <source>
        <dbReference type="Proteomes" id="UP000010321"/>
    </source>
</evidence>
<dbReference type="InterPro" id="IPR033985">
    <property type="entry name" value="SusD-like_N"/>
</dbReference>
<name>A0ABN0CN51_9BACE</name>
<dbReference type="Pfam" id="PF07980">
    <property type="entry name" value="SusD_RagB"/>
    <property type="match status" value="1"/>
</dbReference>
<gene>
    <name evidence="8" type="ORF">HMPREF9445_01973</name>
</gene>
<feature type="domain" description="RagB/SusD" evidence="6">
    <location>
        <begin position="436"/>
        <end position="665"/>
    </location>
</feature>
<evidence type="ECO:0000256" key="5">
    <source>
        <dbReference type="ARBA" id="ARBA00023237"/>
    </source>
</evidence>
<evidence type="ECO:0000256" key="3">
    <source>
        <dbReference type="ARBA" id="ARBA00022729"/>
    </source>
</evidence>
<dbReference type="Proteomes" id="UP000010321">
    <property type="component" value="Unassembled WGS sequence"/>
</dbReference>
<comment type="subcellular location">
    <subcellularLocation>
        <location evidence="1">Cell outer membrane</location>
    </subcellularLocation>
</comment>
<evidence type="ECO:0000313" key="8">
    <source>
        <dbReference type="EMBL" id="EGF51481.1"/>
    </source>
</evidence>
<keyword evidence="3" id="KW-0732">Signal</keyword>
<dbReference type="InterPro" id="IPR011990">
    <property type="entry name" value="TPR-like_helical_dom_sf"/>
</dbReference>
<proteinExistence type="inferred from homology"/>
<dbReference type="InterPro" id="IPR012944">
    <property type="entry name" value="SusD_RagB_dom"/>
</dbReference>
<keyword evidence="9" id="KW-1185">Reference proteome</keyword>
<reference evidence="8 9" key="1">
    <citation type="submission" date="2011-02" db="EMBL/GenBank/DDBJ databases">
        <authorList>
            <person name="Weinstock G."/>
            <person name="Sodergren E."/>
            <person name="Clifton S."/>
            <person name="Fulton L."/>
            <person name="Fulton B."/>
            <person name="Courtney L."/>
            <person name="Fronick C."/>
            <person name="Harrison M."/>
            <person name="Strong C."/>
            <person name="Farmer C."/>
            <person name="Delahaunty K."/>
            <person name="Markovic C."/>
            <person name="Hall O."/>
            <person name="Minx P."/>
            <person name="Tomlinson C."/>
            <person name="Mitreva M."/>
            <person name="Hou S."/>
            <person name="Chen J."/>
            <person name="Wollam A."/>
            <person name="Pepin K.H."/>
            <person name="Johnson M."/>
            <person name="Bhonagiri V."/>
            <person name="Zhang X."/>
            <person name="Suruliraj S."/>
            <person name="Warren W."/>
            <person name="Chinwalla A."/>
            <person name="Mardis E.R."/>
            <person name="Wilson R.K."/>
        </authorList>
    </citation>
    <scope>NUCLEOTIDE SEQUENCE [LARGE SCALE GENOMIC DNA]</scope>
    <source>
        <strain evidence="8 9">YIT 12056</strain>
    </source>
</reference>
<organism evidence="8 9">
    <name type="scientific">Bacteroides clarus YIT 12056</name>
    <dbReference type="NCBI Taxonomy" id="762984"/>
    <lineage>
        <taxon>Bacteria</taxon>
        <taxon>Pseudomonadati</taxon>
        <taxon>Bacteroidota</taxon>
        <taxon>Bacteroidia</taxon>
        <taxon>Bacteroidales</taxon>
        <taxon>Bacteroidaceae</taxon>
        <taxon>Bacteroides</taxon>
    </lineage>
</organism>
<dbReference type="EMBL" id="AFBM01000022">
    <property type="protein sequence ID" value="EGF51481.1"/>
    <property type="molecule type" value="Genomic_DNA"/>
</dbReference>
<keyword evidence="5" id="KW-0998">Cell outer membrane</keyword>
<evidence type="ECO:0000256" key="4">
    <source>
        <dbReference type="ARBA" id="ARBA00023136"/>
    </source>
</evidence>
<comment type="caution">
    <text evidence="8">The sequence shown here is derived from an EMBL/GenBank/DDBJ whole genome shotgun (WGS) entry which is preliminary data.</text>
</comment>
<dbReference type="SUPFAM" id="SSF48452">
    <property type="entry name" value="TPR-like"/>
    <property type="match status" value="1"/>
</dbReference>
<feature type="domain" description="SusD-like N-terminal" evidence="7">
    <location>
        <begin position="24"/>
        <end position="242"/>
    </location>
</feature>
<accession>A0ABN0CN51</accession>
<dbReference type="Gene3D" id="1.25.40.390">
    <property type="match status" value="1"/>
</dbReference>
<dbReference type="Pfam" id="PF14322">
    <property type="entry name" value="SusD-like_3"/>
    <property type="match status" value="1"/>
</dbReference>
<protein>
    <submittedName>
        <fullName evidence="8">SusD family protein</fullName>
    </submittedName>
</protein>
<sequence length="667" mass="74681">MYMKAIYKTLILSAGVIYFTSCSDFLDQSSPSEMNDETVFNNTYYTNLALNKVYGDLTQDQTYSSFLPIVCGLNTDCELVDGLGVDASNTSNERGCMNYNCSPGWSRLANVWDAMYKLIENTNLVIEGVEASPLLNPSEDTSEARALKKTMLCYRAEAKTLRAMVYLDLIRLFGDIPFKMERSQSDLSNAYLGKTDRDEIMDSLITDLEEIIPDLPWAGEDGYTTEHVTRGYAHGLLANIALTRAGFAIREKAKEGYIEGENSDPVYPTQRCDDETRAKMYKLAEQHLAAVINSMKHSLTTSVEEYWRQMNVCELQTVQPENLFEIPMMLNKSGELGYTVGFRVSGASSYFGLKGNSSGKLKLTAPYFWSFDHSGKDTRRNITCALSEFSTDKDTKAFRETLSGNKPFSIYCGKWDYRMMAGNTSWLEAVRAGDASAKICSGINVVKMRYPHVLLMYAEAVYENYKTESAQGVDADGNVCVMTAKDALLAVHKRAYADADKAVGEAFIEKVIADKGFMGAIMDENAWELAGEGVRKFDLIRWNELSNKIDEFKEAYKECVNLADQAGGYPSKVYYKYKTTAVYADQEIDMNSINWYEKPSSTSGFESKDFWGKELNDSKGQEQLTINLPSISSGLNKEVKNRYLLPIASTTISTSNGNLYNSYGYAN</sequence>
<keyword evidence="4" id="KW-0472">Membrane</keyword>
<evidence type="ECO:0000259" key="6">
    <source>
        <dbReference type="Pfam" id="PF07980"/>
    </source>
</evidence>
<evidence type="ECO:0000256" key="2">
    <source>
        <dbReference type="ARBA" id="ARBA00006275"/>
    </source>
</evidence>
<evidence type="ECO:0000256" key="1">
    <source>
        <dbReference type="ARBA" id="ARBA00004442"/>
    </source>
</evidence>